<sequence length="226" mass="26525">MGNCPSCPTFSIYEKIPSGDDCNGYSCGQEAQTLTSKVQKKEVLTPEMWENGIIPYSLNHSLDYNKDRIFMAMRTIENYSRIRFVDRTNQKRFLQINKEKGCYYFQDGMAYRRVSLGIGCEDFGTVLHELMFVIGFPHEHTRPDRDKYIVVHWENIVQGKEENFTKLNPNEYPWPDFSFDYHSITLYDEYSFSKNGQKTLEARDGKPIHGIRIGLSKMDKEKLRRI</sequence>
<reference evidence="6 7" key="1">
    <citation type="journal article" date="2022" name="Nat. Ecol. Evol.">
        <title>A masculinizing supergene underlies an exaggerated male reproductive morph in a spider.</title>
        <authorList>
            <person name="Hendrickx F."/>
            <person name="De Corte Z."/>
            <person name="Sonet G."/>
            <person name="Van Belleghem S.M."/>
            <person name="Kostlbacher S."/>
            <person name="Vangestel C."/>
        </authorList>
    </citation>
    <scope>NUCLEOTIDE SEQUENCE [LARGE SCALE GENOMIC DNA]</scope>
    <source>
        <strain evidence="6">W744_W776</strain>
    </source>
</reference>
<keyword evidence="4" id="KW-0645">Protease</keyword>
<dbReference type="SMART" id="SM00235">
    <property type="entry name" value="ZnMc"/>
    <property type="match status" value="1"/>
</dbReference>
<keyword evidence="7" id="KW-1185">Reference proteome</keyword>
<dbReference type="Proteomes" id="UP000827092">
    <property type="component" value="Unassembled WGS sequence"/>
</dbReference>
<organism evidence="6 7">
    <name type="scientific">Oedothorax gibbosus</name>
    <dbReference type="NCBI Taxonomy" id="931172"/>
    <lineage>
        <taxon>Eukaryota</taxon>
        <taxon>Metazoa</taxon>
        <taxon>Ecdysozoa</taxon>
        <taxon>Arthropoda</taxon>
        <taxon>Chelicerata</taxon>
        <taxon>Arachnida</taxon>
        <taxon>Araneae</taxon>
        <taxon>Araneomorphae</taxon>
        <taxon>Entelegynae</taxon>
        <taxon>Araneoidea</taxon>
        <taxon>Linyphiidae</taxon>
        <taxon>Erigoninae</taxon>
        <taxon>Oedothorax</taxon>
    </lineage>
</organism>
<comment type="function">
    <text evidence="2">Zinc metalloprotease. Provoques deadhesion of endothelial cells from cell cultures, and also degradation of fibronectin, fibrinogen and gelatin in vitro. Its role in the venom is not fully understood but it might act as a spreading factor that facilitates diffusion of other venom toxins. Alternatively, it might be involved in the proteolytic processing of other venom toxins or it might play a role in extra-oral digestion of prey.</text>
</comment>
<comment type="caution">
    <text evidence="3">Lacks conserved residue(s) required for the propagation of feature annotation.</text>
</comment>
<protein>
    <recommendedName>
        <fullName evidence="4">Metalloendopeptidase</fullName>
        <ecNumber evidence="4">3.4.24.-</ecNumber>
    </recommendedName>
</protein>
<comment type="caution">
    <text evidence="6">The sequence shown here is derived from an EMBL/GenBank/DDBJ whole genome shotgun (WGS) entry which is preliminary data.</text>
</comment>
<accession>A0AAV6U1H7</accession>
<feature type="active site" evidence="3">
    <location>
        <position position="129"/>
    </location>
</feature>
<evidence type="ECO:0000259" key="5">
    <source>
        <dbReference type="PROSITE" id="PS51864"/>
    </source>
</evidence>
<dbReference type="EMBL" id="JAFNEN010000703">
    <property type="protein sequence ID" value="KAG8178327.1"/>
    <property type="molecule type" value="Genomic_DNA"/>
</dbReference>
<dbReference type="InterPro" id="IPR034035">
    <property type="entry name" value="Astacin-like_dom"/>
</dbReference>
<comment type="subunit">
    <text evidence="1">Monomer.</text>
</comment>
<evidence type="ECO:0000256" key="1">
    <source>
        <dbReference type="ARBA" id="ARBA00011245"/>
    </source>
</evidence>
<evidence type="ECO:0000313" key="7">
    <source>
        <dbReference type="Proteomes" id="UP000827092"/>
    </source>
</evidence>
<dbReference type="InterPro" id="IPR001506">
    <property type="entry name" value="Peptidase_M12A"/>
</dbReference>
<dbReference type="PANTHER" id="PTHR10127:SF850">
    <property type="entry name" value="METALLOENDOPEPTIDASE"/>
    <property type="match status" value="1"/>
</dbReference>
<dbReference type="Pfam" id="PF01400">
    <property type="entry name" value="Astacin"/>
    <property type="match status" value="1"/>
</dbReference>
<feature type="domain" description="Peptidase M12A" evidence="5">
    <location>
        <begin position="32"/>
        <end position="226"/>
    </location>
</feature>
<name>A0AAV6U1H7_9ARAC</name>
<dbReference type="PANTHER" id="PTHR10127">
    <property type="entry name" value="DISCOIDIN, CUB, EGF, LAMININ , AND ZINC METALLOPROTEASE DOMAIN CONTAINING"/>
    <property type="match status" value="1"/>
</dbReference>
<dbReference type="GO" id="GO:0004222">
    <property type="term" value="F:metalloendopeptidase activity"/>
    <property type="evidence" value="ECO:0007669"/>
    <property type="project" value="UniProtKB-UniRule"/>
</dbReference>
<dbReference type="AlphaFoldDB" id="A0AAV6U1H7"/>
<keyword evidence="4" id="KW-0479">Metal-binding</keyword>
<gene>
    <name evidence="6" type="ORF">JTE90_026295</name>
</gene>
<dbReference type="CDD" id="cd04280">
    <property type="entry name" value="ZnMc_astacin_like"/>
    <property type="match status" value="1"/>
</dbReference>
<dbReference type="Gene3D" id="3.40.390.10">
    <property type="entry name" value="Collagenase (Catalytic Domain)"/>
    <property type="match status" value="1"/>
</dbReference>
<keyword evidence="4" id="KW-0862">Zinc</keyword>
<proteinExistence type="predicted"/>
<dbReference type="InterPro" id="IPR006026">
    <property type="entry name" value="Peptidase_Metallo"/>
</dbReference>
<keyword evidence="4" id="KW-0482">Metalloprotease</keyword>
<dbReference type="PRINTS" id="PR00480">
    <property type="entry name" value="ASTACIN"/>
</dbReference>
<dbReference type="GO" id="GO:0006508">
    <property type="term" value="P:proteolysis"/>
    <property type="evidence" value="ECO:0007669"/>
    <property type="project" value="UniProtKB-KW"/>
</dbReference>
<dbReference type="PROSITE" id="PS51864">
    <property type="entry name" value="ASTACIN"/>
    <property type="match status" value="1"/>
</dbReference>
<evidence type="ECO:0000313" key="6">
    <source>
        <dbReference type="EMBL" id="KAG8178327.1"/>
    </source>
</evidence>
<dbReference type="InterPro" id="IPR024079">
    <property type="entry name" value="MetalloPept_cat_dom_sf"/>
</dbReference>
<keyword evidence="4" id="KW-0378">Hydrolase</keyword>
<dbReference type="EC" id="3.4.24.-" evidence="4"/>
<dbReference type="GO" id="GO:0008270">
    <property type="term" value="F:zinc ion binding"/>
    <property type="evidence" value="ECO:0007669"/>
    <property type="project" value="InterPro"/>
</dbReference>
<comment type="cofactor">
    <cofactor evidence="4">
        <name>Zn(2+)</name>
        <dbReference type="ChEBI" id="CHEBI:29105"/>
    </cofactor>
    <text evidence="4">Binds 1 zinc ion per subunit.</text>
</comment>
<evidence type="ECO:0000256" key="3">
    <source>
        <dbReference type="PROSITE-ProRule" id="PRU01211"/>
    </source>
</evidence>
<evidence type="ECO:0000256" key="4">
    <source>
        <dbReference type="RuleBase" id="RU361183"/>
    </source>
</evidence>
<evidence type="ECO:0000256" key="2">
    <source>
        <dbReference type="ARBA" id="ARBA00025529"/>
    </source>
</evidence>
<dbReference type="SUPFAM" id="SSF55486">
    <property type="entry name" value="Metalloproteases ('zincins'), catalytic domain"/>
    <property type="match status" value="1"/>
</dbReference>